<gene>
    <name evidence="2" type="ORF">NWFMUON74_69050</name>
</gene>
<dbReference type="SUPFAM" id="SSF53474">
    <property type="entry name" value="alpha/beta-Hydrolases"/>
    <property type="match status" value="1"/>
</dbReference>
<keyword evidence="3" id="KW-1185">Reference proteome</keyword>
<dbReference type="KEGG" id="nwl:NWFMUON74_69050"/>
<sequence>MERLDRFLADLDRSPLPTDRGYAVDRPGAVTALSVAVAAPETWHQLNAALAQALSGNGTQLAGFADLFTGRRPDGSSSNFSAANTAANCADYPDSYNVAEIRAFIPEFTAASPHFGELTALRLLECAHWPVHGVGRGVIEGRSAEPVLLIGNTGDPQAPYSWVSELADRLDSGVLLTYNGVGHGAYGGVDRCVDAVVDRYLLEHAVPPANTKCP</sequence>
<evidence type="ECO:0000259" key="1">
    <source>
        <dbReference type="Pfam" id="PF08386"/>
    </source>
</evidence>
<dbReference type="EMBL" id="AP023396">
    <property type="protein sequence ID" value="BCK59133.1"/>
    <property type="molecule type" value="Genomic_DNA"/>
</dbReference>
<reference evidence="2 3" key="1">
    <citation type="submission" date="2020-08" db="EMBL/GenBank/DDBJ databases">
        <title>Genome Sequencing of Nocardia wallacei strain FMUON74 and assembly.</title>
        <authorList>
            <person name="Toyokawa M."/>
            <person name="Uesaka K."/>
        </authorList>
    </citation>
    <scope>NUCLEOTIDE SEQUENCE [LARGE SCALE GENOMIC DNA]</scope>
    <source>
        <strain evidence="2 3">FMUON74</strain>
    </source>
</reference>
<dbReference type="Pfam" id="PF08386">
    <property type="entry name" value="Abhydrolase_4"/>
    <property type="match status" value="1"/>
</dbReference>
<feature type="domain" description="Peptidase S33 tripeptidyl aminopeptidase-like C-terminal" evidence="1">
    <location>
        <begin position="113"/>
        <end position="213"/>
    </location>
</feature>
<evidence type="ECO:0000313" key="2">
    <source>
        <dbReference type="EMBL" id="BCK59133.1"/>
    </source>
</evidence>
<dbReference type="InterPro" id="IPR029058">
    <property type="entry name" value="AB_hydrolase_fold"/>
</dbReference>
<dbReference type="Proteomes" id="UP000516173">
    <property type="component" value="Chromosome"/>
</dbReference>
<evidence type="ECO:0000313" key="3">
    <source>
        <dbReference type="Proteomes" id="UP000516173"/>
    </source>
</evidence>
<organism evidence="2 3">
    <name type="scientific">Nocardia wallacei</name>
    <dbReference type="NCBI Taxonomy" id="480035"/>
    <lineage>
        <taxon>Bacteria</taxon>
        <taxon>Bacillati</taxon>
        <taxon>Actinomycetota</taxon>
        <taxon>Actinomycetes</taxon>
        <taxon>Mycobacteriales</taxon>
        <taxon>Nocardiaceae</taxon>
        <taxon>Nocardia</taxon>
    </lineage>
</organism>
<dbReference type="Gene3D" id="3.40.50.1820">
    <property type="entry name" value="alpha/beta hydrolase"/>
    <property type="match status" value="1"/>
</dbReference>
<protein>
    <recommendedName>
        <fullName evidence="1">Peptidase S33 tripeptidyl aminopeptidase-like C-terminal domain-containing protein</fullName>
    </recommendedName>
</protein>
<dbReference type="InterPro" id="IPR013595">
    <property type="entry name" value="Pept_S33_TAP-like_C"/>
</dbReference>
<accession>A0A7G1KXZ6</accession>
<proteinExistence type="predicted"/>
<dbReference type="AlphaFoldDB" id="A0A7G1KXZ6"/>
<name>A0A7G1KXZ6_9NOCA</name>